<comment type="caution">
    <text evidence="1">The sequence shown here is derived from an EMBL/GenBank/DDBJ whole genome shotgun (WGS) entry which is preliminary data.</text>
</comment>
<dbReference type="EMBL" id="JAUEPP010000002">
    <property type="protein sequence ID" value="KAK3350759.1"/>
    <property type="molecule type" value="Genomic_DNA"/>
</dbReference>
<gene>
    <name evidence="1" type="ORF">B0H65DRAFT_98128</name>
</gene>
<evidence type="ECO:0000313" key="2">
    <source>
        <dbReference type="Proteomes" id="UP001278500"/>
    </source>
</evidence>
<reference evidence="1" key="1">
    <citation type="journal article" date="2023" name="Mol. Phylogenet. Evol.">
        <title>Genome-scale phylogeny and comparative genomics of the fungal order Sordariales.</title>
        <authorList>
            <person name="Hensen N."/>
            <person name="Bonometti L."/>
            <person name="Westerberg I."/>
            <person name="Brannstrom I.O."/>
            <person name="Guillou S."/>
            <person name="Cros-Aarteil S."/>
            <person name="Calhoun S."/>
            <person name="Haridas S."/>
            <person name="Kuo A."/>
            <person name="Mondo S."/>
            <person name="Pangilinan J."/>
            <person name="Riley R."/>
            <person name="LaButti K."/>
            <person name="Andreopoulos B."/>
            <person name="Lipzen A."/>
            <person name="Chen C."/>
            <person name="Yan M."/>
            <person name="Daum C."/>
            <person name="Ng V."/>
            <person name="Clum A."/>
            <person name="Steindorff A."/>
            <person name="Ohm R.A."/>
            <person name="Martin F."/>
            <person name="Silar P."/>
            <person name="Natvig D.O."/>
            <person name="Lalanne C."/>
            <person name="Gautier V."/>
            <person name="Ament-Velasquez S.L."/>
            <person name="Kruys A."/>
            <person name="Hutchinson M.I."/>
            <person name="Powell A.J."/>
            <person name="Barry K."/>
            <person name="Miller A.N."/>
            <person name="Grigoriev I.V."/>
            <person name="Debuchy R."/>
            <person name="Gladieux P."/>
            <person name="Hiltunen Thoren M."/>
            <person name="Johannesson H."/>
        </authorList>
    </citation>
    <scope>NUCLEOTIDE SEQUENCE</scope>
    <source>
        <strain evidence="1">CBS 560.94</strain>
    </source>
</reference>
<evidence type="ECO:0000313" key="1">
    <source>
        <dbReference type="EMBL" id="KAK3350759.1"/>
    </source>
</evidence>
<dbReference type="RefSeq" id="XP_062684054.1">
    <property type="nucleotide sequence ID" value="XM_062831649.1"/>
</dbReference>
<dbReference type="Proteomes" id="UP001278500">
    <property type="component" value="Unassembled WGS sequence"/>
</dbReference>
<proteinExistence type="predicted"/>
<accession>A0AAE0JJF0</accession>
<dbReference type="AlphaFoldDB" id="A0AAE0JJF0"/>
<sequence>MAASPTESTALSVPHQEAKELWRGWKHSSSTLPLFPIPDLQGDQNFDEWRRTVDANLCAVFLEGFIKGTETPPQGDDSRIARLNRERFEQRRQCAFRIIYDSINRILPQLKSSGHWTLDVTDRDPKVLWDAVHRWDADRPGIYVSRLLDEFYSMCHCQHKSDLNAYRDRAFWLRMRFERMGIPIPAKFYMFYLVKGLETYDLDWANRLYVDIGDGKITCTKLDIEIGSKYAMDKREEEHRENLAKNELLRELRQLAVQILRQLKDDRRLENLTKNELRELVYQIMSDLMDHGLLSAIDHQSGQNRVCKRCSTHH</sequence>
<reference evidence="1" key="2">
    <citation type="submission" date="2023-06" db="EMBL/GenBank/DDBJ databases">
        <authorList>
            <consortium name="Lawrence Berkeley National Laboratory"/>
            <person name="Haridas S."/>
            <person name="Hensen N."/>
            <person name="Bonometti L."/>
            <person name="Westerberg I."/>
            <person name="Brannstrom I.O."/>
            <person name="Guillou S."/>
            <person name="Cros-Aarteil S."/>
            <person name="Calhoun S."/>
            <person name="Kuo A."/>
            <person name="Mondo S."/>
            <person name="Pangilinan J."/>
            <person name="Riley R."/>
            <person name="Labutti K."/>
            <person name="Andreopoulos B."/>
            <person name="Lipzen A."/>
            <person name="Chen C."/>
            <person name="Yanf M."/>
            <person name="Daum C."/>
            <person name="Ng V."/>
            <person name="Clum A."/>
            <person name="Steindorff A."/>
            <person name="Ohm R."/>
            <person name="Martin F."/>
            <person name="Silar P."/>
            <person name="Natvig D."/>
            <person name="Lalanne C."/>
            <person name="Gautier V."/>
            <person name="Ament-Velasquez S.L."/>
            <person name="Kruys A."/>
            <person name="Hutchinson M.I."/>
            <person name="Powell A.J."/>
            <person name="Barry K."/>
            <person name="Miller A.N."/>
            <person name="Grigoriev I.V."/>
            <person name="Debuchy R."/>
            <person name="Gladieux P."/>
            <person name="Thoren M.H."/>
            <person name="Johannesson H."/>
        </authorList>
    </citation>
    <scope>NUCLEOTIDE SEQUENCE</scope>
    <source>
        <strain evidence="1">CBS 560.94</strain>
    </source>
</reference>
<organism evidence="1 2">
    <name type="scientific">Neurospora tetraspora</name>
    <dbReference type="NCBI Taxonomy" id="94610"/>
    <lineage>
        <taxon>Eukaryota</taxon>
        <taxon>Fungi</taxon>
        <taxon>Dikarya</taxon>
        <taxon>Ascomycota</taxon>
        <taxon>Pezizomycotina</taxon>
        <taxon>Sordariomycetes</taxon>
        <taxon>Sordariomycetidae</taxon>
        <taxon>Sordariales</taxon>
        <taxon>Sordariaceae</taxon>
        <taxon>Neurospora</taxon>
    </lineage>
</organism>
<keyword evidence="2" id="KW-1185">Reference proteome</keyword>
<protein>
    <submittedName>
        <fullName evidence="1">Uncharacterized protein</fullName>
    </submittedName>
</protein>
<name>A0AAE0JJF0_9PEZI</name>
<dbReference type="GeneID" id="87868803"/>